<dbReference type="InterPro" id="IPR027417">
    <property type="entry name" value="P-loop_NTPase"/>
</dbReference>
<dbReference type="GO" id="GO:0005524">
    <property type="term" value="F:ATP binding"/>
    <property type="evidence" value="ECO:0007669"/>
    <property type="project" value="UniProtKB-KW"/>
</dbReference>
<keyword evidence="2" id="KW-0547">Nucleotide-binding</keyword>
<evidence type="ECO:0000256" key="1">
    <source>
        <dbReference type="ARBA" id="ARBA00022448"/>
    </source>
</evidence>
<dbReference type="Pfam" id="PF00005">
    <property type="entry name" value="ABC_tran"/>
    <property type="match status" value="1"/>
</dbReference>
<accession>A0A2T4TWG9</accession>
<reference evidence="6 7" key="1">
    <citation type="submission" date="2017-09" db="EMBL/GenBank/DDBJ databases">
        <title>Bloom of a denitrifying methanotroph, Candidatus Methylomirabilis limnetica, in a deep stratified lake.</title>
        <authorList>
            <person name="Graf J.S."/>
            <person name="Marchant H.K."/>
            <person name="Tienken D."/>
            <person name="Hach P.F."/>
            <person name="Brand A."/>
            <person name="Schubert C.J."/>
            <person name="Kuypers M.M."/>
            <person name="Milucka J."/>
        </authorList>
    </citation>
    <scope>NUCLEOTIDE SEQUENCE [LARGE SCALE GENOMIC DNA]</scope>
    <source>
        <strain evidence="6 7">Zug</strain>
    </source>
</reference>
<proteinExistence type="predicted"/>
<dbReference type="PANTHER" id="PTHR42788:SF13">
    <property type="entry name" value="ALIPHATIC SULFONATES IMPORT ATP-BINDING PROTEIN SSUB"/>
    <property type="match status" value="1"/>
</dbReference>
<dbReference type="RefSeq" id="WP_107562923.1">
    <property type="nucleotide sequence ID" value="NZ_NVQC01000023.1"/>
</dbReference>
<dbReference type="PANTHER" id="PTHR42788">
    <property type="entry name" value="TAURINE IMPORT ATP-BINDING PROTEIN-RELATED"/>
    <property type="match status" value="1"/>
</dbReference>
<dbReference type="EMBL" id="NVQC01000023">
    <property type="protein sequence ID" value="PTL35458.1"/>
    <property type="molecule type" value="Genomic_DNA"/>
</dbReference>
<organism evidence="6 7">
    <name type="scientific">Candidatus Methylomirabilis limnetica</name>
    <dbReference type="NCBI Taxonomy" id="2033718"/>
    <lineage>
        <taxon>Bacteria</taxon>
        <taxon>Candidatus Methylomirabilota</taxon>
        <taxon>Candidatus Methylomirabilia</taxon>
        <taxon>Candidatus Methylomirabilales</taxon>
        <taxon>Candidatus Methylomirabilaceae</taxon>
        <taxon>Candidatus Methylomirabilis</taxon>
    </lineage>
</organism>
<dbReference type="Gene3D" id="3.40.50.300">
    <property type="entry name" value="P-loop containing nucleotide triphosphate hydrolases"/>
    <property type="match status" value="1"/>
</dbReference>
<reference evidence="7" key="2">
    <citation type="journal article" date="2018" name="Environ. Microbiol.">
        <title>Bloom of a denitrifying methanotroph, 'Candidatus Methylomirabilis limnetica', in a deep stratified lake.</title>
        <authorList>
            <person name="Graf J.S."/>
            <person name="Mayr M.J."/>
            <person name="Marchant H.K."/>
            <person name="Tienken D."/>
            <person name="Hach P.F."/>
            <person name="Brand A."/>
            <person name="Schubert C.J."/>
            <person name="Kuypers M.M."/>
            <person name="Milucka J."/>
        </authorList>
    </citation>
    <scope>NUCLEOTIDE SEQUENCE [LARGE SCALE GENOMIC DNA]</scope>
    <source>
        <strain evidence="7">Zug</strain>
    </source>
</reference>
<feature type="domain" description="ABC transporter" evidence="5">
    <location>
        <begin position="45"/>
        <end position="286"/>
    </location>
</feature>
<dbReference type="InterPro" id="IPR003439">
    <property type="entry name" value="ABC_transporter-like_ATP-bd"/>
</dbReference>
<comment type="caution">
    <text evidence="6">The sequence shown here is derived from an EMBL/GenBank/DDBJ whole genome shotgun (WGS) entry which is preliminary data.</text>
</comment>
<dbReference type="SUPFAM" id="SSF52540">
    <property type="entry name" value="P-loop containing nucleoside triphosphate hydrolases"/>
    <property type="match status" value="1"/>
</dbReference>
<dbReference type="Proteomes" id="UP000241436">
    <property type="component" value="Unassembled WGS sequence"/>
</dbReference>
<dbReference type="InterPro" id="IPR050166">
    <property type="entry name" value="ABC_transporter_ATP-bind"/>
</dbReference>
<keyword evidence="3 6" id="KW-0067">ATP-binding</keyword>
<name>A0A2T4TWG9_9BACT</name>
<dbReference type="GO" id="GO:0016887">
    <property type="term" value="F:ATP hydrolysis activity"/>
    <property type="evidence" value="ECO:0007669"/>
    <property type="project" value="InterPro"/>
</dbReference>
<evidence type="ECO:0000313" key="6">
    <source>
        <dbReference type="EMBL" id="PTL35458.1"/>
    </source>
</evidence>
<evidence type="ECO:0000256" key="4">
    <source>
        <dbReference type="SAM" id="MobiDB-lite"/>
    </source>
</evidence>
<keyword evidence="1" id="KW-0813">Transport</keyword>
<feature type="compositionally biased region" description="Basic and acidic residues" evidence="4">
    <location>
        <begin position="8"/>
        <end position="17"/>
    </location>
</feature>
<dbReference type="AlphaFoldDB" id="A0A2T4TWG9"/>
<dbReference type="CDD" id="cd03293">
    <property type="entry name" value="ABC_NrtD_SsuB_transporters"/>
    <property type="match status" value="1"/>
</dbReference>
<keyword evidence="7" id="KW-1185">Reference proteome</keyword>
<gene>
    <name evidence="6" type="ORF">CLG94_09300</name>
</gene>
<protein>
    <submittedName>
        <fullName evidence="6">Sulfonate ABC transporter ATP-binding protein</fullName>
    </submittedName>
</protein>
<sequence>MAPAQREQLIKRFERDSLTPPRSNDMNSEQNRKESTGQTGEPLAIQFRQFCLAYRGPKGKPLLQVLQDVSLSIRPGEFITIVGPSGCGKTTLLRVVAGLLVQEEDDVVITGSLRVFDMAPLEAKRQRTFAFTFQNPVLLPWRTVRQNVALPLEITHESETPDSQQIDAMLSMVGIGDFSCSMSAQLSGGMQQRVNLARALVQEPRILLMDEPFGSLDEVTRERLNFELLRIHRLKKQTILFVTHNLTEAALLADRVLVLSKRPSTIREVLPIGLPEERTDDTLLSPEFLAHVRRVRDVFTREETAT</sequence>
<evidence type="ECO:0000256" key="3">
    <source>
        <dbReference type="ARBA" id="ARBA00022840"/>
    </source>
</evidence>
<evidence type="ECO:0000256" key="2">
    <source>
        <dbReference type="ARBA" id="ARBA00022741"/>
    </source>
</evidence>
<evidence type="ECO:0000259" key="5">
    <source>
        <dbReference type="PROSITE" id="PS50893"/>
    </source>
</evidence>
<feature type="region of interest" description="Disordered" evidence="4">
    <location>
        <begin position="1"/>
        <end position="39"/>
    </location>
</feature>
<feature type="compositionally biased region" description="Polar residues" evidence="4">
    <location>
        <begin position="20"/>
        <end position="29"/>
    </location>
</feature>
<dbReference type="OrthoDB" id="9802264at2"/>
<dbReference type="PROSITE" id="PS50893">
    <property type="entry name" value="ABC_TRANSPORTER_2"/>
    <property type="match status" value="1"/>
</dbReference>
<dbReference type="PROSITE" id="PS00211">
    <property type="entry name" value="ABC_TRANSPORTER_1"/>
    <property type="match status" value="1"/>
</dbReference>
<evidence type="ECO:0000313" key="7">
    <source>
        <dbReference type="Proteomes" id="UP000241436"/>
    </source>
</evidence>
<dbReference type="InterPro" id="IPR017871">
    <property type="entry name" value="ABC_transporter-like_CS"/>
</dbReference>
<dbReference type="SMART" id="SM00382">
    <property type="entry name" value="AAA"/>
    <property type="match status" value="1"/>
</dbReference>
<dbReference type="InterPro" id="IPR003593">
    <property type="entry name" value="AAA+_ATPase"/>
</dbReference>